<evidence type="ECO:0000256" key="2">
    <source>
        <dbReference type="ARBA" id="ARBA00022857"/>
    </source>
</evidence>
<dbReference type="GO" id="GO:0004030">
    <property type="term" value="F:aldehyde dehydrogenase [NAD(P)+] activity"/>
    <property type="evidence" value="ECO:0007669"/>
    <property type="project" value="InterPro"/>
</dbReference>
<comment type="similarity">
    <text evidence="1">Belongs to the aldehyde dehydrogenase family.</text>
</comment>
<keyword evidence="6" id="KW-1185">Reference proteome</keyword>
<dbReference type="InterPro" id="IPR016161">
    <property type="entry name" value="Ald_DH/histidinol_DH"/>
</dbReference>
<dbReference type="Proteomes" id="UP000077875">
    <property type="component" value="Chromosome"/>
</dbReference>
<protein>
    <submittedName>
        <fullName evidence="5">Succinate-semialdehyde dehydrogenase</fullName>
    </submittedName>
</protein>
<dbReference type="InterPro" id="IPR047110">
    <property type="entry name" value="GABD/Sad-like"/>
</dbReference>
<dbReference type="Gene3D" id="3.40.605.10">
    <property type="entry name" value="Aldehyde Dehydrogenase, Chain A, domain 1"/>
    <property type="match status" value="1"/>
</dbReference>
<dbReference type="Gene3D" id="3.40.309.10">
    <property type="entry name" value="Aldehyde Dehydrogenase, Chain A, domain 2"/>
    <property type="match status" value="1"/>
</dbReference>
<dbReference type="InterPro" id="IPR015590">
    <property type="entry name" value="Aldehyde_DH_dom"/>
</dbReference>
<dbReference type="RefSeq" id="WP_064121533.1">
    <property type="nucleotide sequence ID" value="NZ_CP015243.1"/>
</dbReference>
<reference evidence="5 6" key="1">
    <citation type="submission" date="2016-04" db="EMBL/GenBank/DDBJ databases">
        <title>Complete Genome Sequence of Halotalea alkalilenta IHB B 13600.</title>
        <authorList>
            <person name="Swarnkar M.K."/>
            <person name="Sharma A."/>
            <person name="Kaushal K."/>
            <person name="Soni R."/>
            <person name="Rana S."/>
            <person name="Singh A.K."/>
            <person name="Gulati A."/>
        </authorList>
    </citation>
    <scope>NUCLEOTIDE SEQUENCE [LARGE SCALE GENOMIC DNA]</scope>
    <source>
        <strain evidence="5 6">IHB B 13600</strain>
    </source>
</reference>
<dbReference type="CDD" id="cd07100">
    <property type="entry name" value="ALDH_SSADH1_GabD1"/>
    <property type="match status" value="1"/>
</dbReference>
<dbReference type="InterPro" id="IPR016163">
    <property type="entry name" value="Ald_DH_C"/>
</dbReference>
<dbReference type="PANTHER" id="PTHR43217">
    <property type="entry name" value="SUCCINATE SEMIALDEHYDE DEHYDROGENASE [NAD(P)+] SAD"/>
    <property type="match status" value="1"/>
</dbReference>
<evidence type="ECO:0000256" key="1">
    <source>
        <dbReference type="ARBA" id="ARBA00009986"/>
    </source>
</evidence>
<gene>
    <name evidence="5" type="ORF">A5892_02955</name>
</gene>
<evidence type="ECO:0000313" key="5">
    <source>
        <dbReference type="EMBL" id="ANF56555.1"/>
    </source>
</evidence>
<dbReference type="PROSITE" id="PS00070">
    <property type="entry name" value="ALDEHYDE_DEHYDR_CYS"/>
    <property type="match status" value="1"/>
</dbReference>
<sequence>MTAAVSIDPHTGQPIADHPYLDDHAALARLAAADRAFVAWRDTPLERRVAALTSMAAQLRQRADRLADTMVAEMGKTLREAHAEVEKCARLCEWYAEHGPAMLADEPAPGLEGKAWIAYRPLGTVLAVMPWNFPLWQAMRNAVPILLSGNAYLLKPAPSVVGSATELAEAWRAAGLAEGLFELVNVEPGQVGMLIDDPRVRAVAVTASVRAGSQIAARAGAALKKSVLELGGSDPFVVLADADLDAAVEAAVQARFANAGQVCVAAKRIIVEAALMPAFRERFLARAGALKVGDPRDPATDIGPMARRDLRDELHGQVEKSIAQGARLLLGGEPLPGPGNHYPVTVLDGVTPTMVAFEEETFGPLAALIEARDAEHAIELANDSRFGLSGALWSADVERAKRLAARFESGGVFINGSTTSDPRVPIGGVKMSGYGRELSHFGIREFCNPQTVWLDRR</sequence>
<organism evidence="5 6">
    <name type="scientific">Halotalea alkalilenta</name>
    <dbReference type="NCBI Taxonomy" id="376489"/>
    <lineage>
        <taxon>Bacteria</taxon>
        <taxon>Pseudomonadati</taxon>
        <taxon>Pseudomonadota</taxon>
        <taxon>Gammaproteobacteria</taxon>
        <taxon>Oceanospirillales</taxon>
        <taxon>Halomonadaceae</taxon>
        <taxon>Halotalea</taxon>
    </lineage>
</organism>
<name>A0A172YC21_9GAMM</name>
<keyword evidence="2" id="KW-0521">NADP</keyword>
<dbReference type="STRING" id="376489.A5892_02955"/>
<dbReference type="InterPro" id="IPR016162">
    <property type="entry name" value="Ald_DH_N"/>
</dbReference>
<evidence type="ECO:0000256" key="3">
    <source>
        <dbReference type="ARBA" id="ARBA00023002"/>
    </source>
</evidence>
<evidence type="ECO:0000313" key="6">
    <source>
        <dbReference type="Proteomes" id="UP000077875"/>
    </source>
</evidence>
<dbReference type="SUPFAM" id="SSF53720">
    <property type="entry name" value="ALDH-like"/>
    <property type="match status" value="1"/>
</dbReference>
<dbReference type="GO" id="GO:0004777">
    <property type="term" value="F:succinate-semialdehyde dehydrogenase (NAD+) activity"/>
    <property type="evidence" value="ECO:0007669"/>
    <property type="project" value="TreeGrafter"/>
</dbReference>
<proteinExistence type="inferred from homology"/>
<dbReference type="InterPro" id="IPR016160">
    <property type="entry name" value="Ald_DH_CS_CYS"/>
</dbReference>
<dbReference type="EMBL" id="CP015243">
    <property type="protein sequence ID" value="ANF56555.1"/>
    <property type="molecule type" value="Genomic_DNA"/>
</dbReference>
<dbReference type="FunFam" id="3.40.605.10:FF:000012">
    <property type="entry name" value="NAD-dependent succinate-semialdehyde dehydrogenase"/>
    <property type="match status" value="1"/>
</dbReference>
<dbReference type="InterPro" id="IPR044148">
    <property type="entry name" value="ALDH_GabD1-like"/>
</dbReference>
<feature type="domain" description="Aldehyde dehydrogenase" evidence="4">
    <location>
        <begin position="6"/>
        <end position="452"/>
    </location>
</feature>
<keyword evidence="3" id="KW-0560">Oxidoreductase</keyword>
<dbReference type="Pfam" id="PF00171">
    <property type="entry name" value="Aldedh"/>
    <property type="match status" value="1"/>
</dbReference>
<evidence type="ECO:0000259" key="4">
    <source>
        <dbReference type="Pfam" id="PF00171"/>
    </source>
</evidence>
<dbReference type="PANTHER" id="PTHR43217:SF1">
    <property type="entry name" value="SUCCINATE SEMIALDEHYDE DEHYDROGENASE [NAD(P)+] SAD"/>
    <property type="match status" value="1"/>
</dbReference>
<dbReference type="AlphaFoldDB" id="A0A172YC21"/>
<dbReference type="FunFam" id="3.40.309.10:FF:000010">
    <property type="entry name" value="Gamma-aminobutyraldehyde dehydrogenase"/>
    <property type="match status" value="1"/>
</dbReference>
<accession>A0A172YC21</accession>
<dbReference type="KEGG" id="haa:A5892_02955"/>